<feature type="compositionally biased region" description="Pro residues" evidence="2">
    <location>
        <begin position="239"/>
        <end position="249"/>
    </location>
</feature>
<sequence>MNYAQDDPLHKSESPEHGRAAVEPLIVLAPPSHSSPSLGSNSTRTHPSTPETTRTKPAISRPQPPRRHTDKPTLRRPPSIQFPPPFTQKSSLLDQPGLSPISDPYTERSYLFQSLQGQNERAKKLLQRLSSAEERLLLGCLAAGEARRLRKEMRLLKKKMADNAQQERLTLLRLGDLYVDIQNRERWVQLQQQRLATVMAQQQQQPYYPRVFAPVASRRPEDVMTSTSLDTVPQEPGQMSPPPPPPPTAVPWFGSLPPLSPCTLSPLSPTFVPGLPFEANGFWASELKSCLGKYGDGNTSSAQDEEDIDERGRGHTPSTAAPSRASSLPRLSVFERERNRRASVPTVRMGWVDDTAAEDISMKD</sequence>
<dbReference type="AlphaFoldDB" id="A0A1J7IXA2"/>
<feature type="region of interest" description="Disordered" evidence="2">
    <location>
        <begin position="1"/>
        <end position="100"/>
    </location>
</feature>
<dbReference type="Proteomes" id="UP000182658">
    <property type="component" value="Unassembled WGS sequence"/>
</dbReference>
<dbReference type="InParanoid" id="A0A1J7IXA2"/>
<gene>
    <name evidence="3" type="ORF">CONLIGDRAFT_253014</name>
</gene>
<dbReference type="EMBL" id="KV875095">
    <property type="protein sequence ID" value="OIW32126.1"/>
    <property type="molecule type" value="Genomic_DNA"/>
</dbReference>
<feature type="compositionally biased region" description="Low complexity" evidence="2">
    <location>
        <begin position="316"/>
        <end position="332"/>
    </location>
</feature>
<name>A0A1J7IXA2_9PEZI</name>
<proteinExistence type="predicted"/>
<dbReference type="OrthoDB" id="5240099at2759"/>
<accession>A0A1J7IXA2</accession>
<feature type="region of interest" description="Disordered" evidence="2">
    <location>
        <begin position="219"/>
        <end position="252"/>
    </location>
</feature>
<organism evidence="3 4">
    <name type="scientific">Coniochaeta ligniaria NRRL 30616</name>
    <dbReference type="NCBI Taxonomy" id="1408157"/>
    <lineage>
        <taxon>Eukaryota</taxon>
        <taxon>Fungi</taxon>
        <taxon>Dikarya</taxon>
        <taxon>Ascomycota</taxon>
        <taxon>Pezizomycotina</taxon>
        <taxon>Sordariomycetes</taxon>
        <taxon>Sordariomycetidae</taxon>
        <taxon>Coniochaetales</taxon>
        <taxon>Coniochaetaceae</taxon>
        <taxon>Coniochaeta</taxon>
    </lineage>
</organism>
<evidence type="ECO:0000313" key="3">
    <source>
        <dbReference type="EMBL" id="OIW32126.1"/>
    </source>
</evidence>
<feature type="compositionally biased region" description="Basic and acidic residues" evidence="2">
    <location>
        <begin position="7"/>
        <end position="20"/>
    </location>
</feature>
<feature type="coiled-coil region" evidence="1">
    <location>
        <begin position="112"/>
        <end position="166"/>
    </location>
</feature>
<feature type="compositionally biased region" description="Low complexity" evidence="2">
    <location>
        <begin position="30"/>
        <end position="42"/>
    </location>
</feature>
<evidence type="ECO:0000256" key="1">
    <source>
        <dbReference type="SAM" id="Coils"/>
    </source>
</evidence>
<reference evidence="3 4" key="1">
    <citation type="submission" date="2016-10" db="EMBL/GenBank/DDBJ databases">
        <title>Draft genome sequence of Coniochaeta ligniaria NRRL30616, a lignocellulolytic fungus for bioabatement of inhibitors in plant biomass hydrolysates.</title>
        <authorList>
            <consortium name="DOE Joint Genome Institute"/>
            <person name="Jimenez D.J."/>
            <person name="Hector R.E."/>
            <person name="Riley R."/>
            <person name="Sun H."/>
            <person name="Grigoriev I.V."/>
            <person name="Van Elsas J.D."/>
            <person name="Nichols N.N."/>
        </authorList>
    </citation>
    <scope>NUCLEOTIDE SEQUENCE [LARGE SCALE GENOMIC DNA]</scope>
    <source>
        <strain evidence="3 4">NRRL 30616</strain>
    </source>
</reference>
<keyword evidence="1" id="KW-0175">Coiled coil</keyword>
<evidence type="ECO:0000256" key="2">
    <source>
        <dbReference type="SAM" id="MobiDB-lite"/>
    </source>
</evidence>
<protein>
    <submittedName>
        <fullName evidence="3">Uncharacterized protein</fullName>
    </submittedName>
</protein>
<feature type="compositionally biased region" description="Polar residues" evidence="2">
    <location>
        <begin position="43"/>
        <end position="52"/>
    </location>
</feature>
<keyword evidence="4" id="KW-1185">Reference proteome</keyword>
<feature type="region of interest" description="Disordered" evidence="2">
    <location>
        <begin position="296"/>
        <end position="364"/>
    </location>
</feature>
<evidence type="ECO:0000313" key="4">
    <source>
        <dbReference type="Proteomes" id="UP000182658"/>
    </source>
</evidence>